<dbReference type="InterPro" id="IPR006108">
    <property type="entry name" value="3HC_DH_C"/>
</dbReference>
<accession>A0A4Y8MJ32</accession>
<organism evidence="4 5">
    <name type="scientific">Paraburkholderia dipogonis</name>
    <dbReference type="NCBI Taxonomy" id="1211383"/>
    <lineage>
        <taxon>Bacteria</taxon>
        <taxon>Pseudomonadati</taxon>
        <taxon>Pseudomonadota</taxon>
        <taxon>Betaproteobacteria</taxon>
        <taxon>Burkholderiales</taxon>
        <taxon>Burkholderiaceae</taxon>
        <taxon>Paraburkholderia</taxon>
    </lineage>
</organism>
<evidence type="ECO:0000256" key="1">
    <source>
        <dbReference type="ARBA" id="ARBA00023002"/>
    </source>
</evidence>
<dbReference type="InterPro" id="IPR036291">
    <property type="entry name" value="NAD(P)-bd_dom_sf"/>
</dbReference>
<dbReference type="GeneID" id="97309236"/>
<feature type="domain" description="3-hydroxyacyl-CoA dehydrogenase C-terminal" evidence="2">
    <location>
        <begin position="222"/>
        <end position="319"/>
    </location>
</feature>
<keyword evidence="1" id="KW-0560">Oxidoreductase</keyword>
<protein>
    <submittedName>
        <fullName evidence="4">3-hydroxyacyl-CoA dehydrogenase</fullName>
    </submittedName>
</protein>
<dbReference type="Gene3D" id="3.40.50.720">
    <property type="entry name" value="NAD(P)-binding Rossmann-like Domain"/>
    <property type="match status" value="1"/>
</dbReference>
<dbReference type="RefSeq" id="WP_134465984.1">
    <property type="nucleotide sequence ID" value="NZ_JBHMFL010000057.1"/>
</dbReference>
<evidence type="ECO:0000259" key="2">
    <source>
        <dbReference type="Pfam" id="PF00725"/>
    </source>
</evidence>
<feature type="domain" description="3-hydroxyacyl-CoA dehydrogenase C-terminal" evidence="2">
    <location>
        <begin position="451"/>
        <end position="533"/>
    </location>
</feature>
<dbReference type="Gene3D" id="1.10.1040.10">
    <property type="entry name" value="N-(1-d-carboxylethyl)-l-norvaline Dehydrogenase, domain 2"/>
    <property type="match status" value="2"/>
</dbReference>
<dbReference type="PANTHER" id="PTHR48075">
    <property type="entry name" value="3-HYDROXYACYL-COA DEHYDROGENASE FAMILY PROTEIN"/>
    <property type="match status" value="1"/>
</dbReference>
<gene>
    <name evidence="4" type="ORF">E2553_39010</name>
</gene>
<dbReference type="GO" id="GO:0070403">
    <property type="term" value="F:NAD+ binding"/>
    <property type="evidence" value="ECO:0007669"/>
    <property type="project" value="InterPro"/>
</dbReference>
<dbReference type="Pfam" id="PF00725">
    <property type="entry name" value="3HCDH"/>
    <property type="match status" value="2"/>
</dbReference>
<evidence type="ECO:0000313" key="5">
    <source>
        <dbReference type="Proteomes" id="UP000297385"/>
    </source>
</evidence>
<dbReference type="SUPFAM" id="SSF48179">
    <property type="entry name" value="6-phosphogluconate dehydrogenase C-terminal domain-like"/>
    <property type="match status" value="2"/>
</dbReference>
<dbReference type="PANTHER" id="PTHR48075:SF5">
    <property type="entry name" value="3-HYDROXYBUTYRYL-COA DEHYDROGENASE"/>
    <property type="match status" value="1"/>
</dbReference>
<dbReference type="Pfam" id="PF02737">
    <property type="entry name" value="3HCDH_N"/>
    <property type="match status" value="1"/>
</dbReference>
<dbReference type="InterPro" id="IPR006176">
    <property type="entry name" value="3-OHacyl-CoA_DH_NAD-bd"/>
</dbReference>
<evidence type="ECO:0000313" key="4">
    <source>
        <dbReference type="EMBL" id="TFE37455.1"/>
    </source>
</evidence>
<comment type="caution">
    <text evidence="4">The sequence shown here is derived from an EMBL/GenBank/DDBJ whole genome shotgun (WGS) entry which is preliminary data.</text>
</comment>
<evidence type="ECO:0000259" key="3">
    <source>
        <dbReference type="Pfam" id="PF02737"/>
    </source>
</evidence>
<dbReference type="AlphaFoldDB" id="A0A4Y8MJ32"/>
<name>A0A4Y8MJ32_9BURK</name>
<proteinExistence type="predicted"/>
<dbReference type="InterPro" id="IPR008927">
    <property type="entry name" value="6-PGluconate_DH-like_C_sf"/>
</dbReference>
<dbReference type="InterPro" id="IPR013328">
    <property type="entry name" value="6PGD_dom2"/>
</dbReference>
<dbReference type="FunFam" id="3.40.50.720:FF:000009">
    <property type="entry name" value="Fatty oxidation complex, alpha subunit"/>
    <property type="match status" value="1"/>
</dbReference>
<sequence>MSCSVPAVASRFARCASAWVKASQSRSNGSEADMKDVQDAKIGIVGAGAMGQGIAQIAAMAGLEVRLMDVNPAASGRAVAAIGSILDKLAAKGKLSSEQAQEALHRIHPEDSIGALSDCDLVVEAIVEKLDVKRSLFAQLEEVVRDDAVLASNTSSLSITAIAATCRLPERVAGYHFFNPVPLMKVVEVVRGLRSSDTTIDWLVSLARQLGHTAVRCRDMPGFIVNHAGRALNTEGLCIVQEGVTDEPTVDVIVREQMGFRMGPFELLDLTGLDVSHPVMESIYRQFYDEPRFRPSPITAIRLAGGMLGRKSGSGFYEYADTSTMSKSICAQGTAQWSTAPVWVSHRHPDEARRVLELLRALDVEVETSSEPSDNALIVVTPLGHDATTCAISEELDATRVVAVDTLLGFGNGSRRVIMPTPATTEEMLTRAQALFGIDGAPVSTLRDSGGFVAQRMIACIVNTACEIAQKRIGTPEDIDAAVRLGLGYPRGPLALGDHIGASRILAVLKGLLDVYGDPRYRPGVWLSRRAELNLSLGFSD</sequence>
<dbReference type="GO" id="GO:0016616">
    <property type="term" value="F:oxidoreductase activity, acting on the CH-OH group of donors, NAD or NADP as acceptor"/>
    <property type="evidence" value="ECO:0007669"/>
    <property type="project" value="InterPro"/>
</dbReference>
<dbReference type="Proteomes" id="UP000297385">
    <property type="component" value="Unassembled WGS sequence"/>
</dbReference>
<reference evidence="4 5" key="1">
    <citation type="submission" date="2019-03" db="EMBL/GenBank/DDBJ databases">
        <title>Complete Genome Sequence of Paraburkholderia dipogonis ICMP 19430T, a Nitrogen-fixing Symbiont of the South African Invasive Legume Dipogon lignosus in New Zealand.</title>
        <authorList>
            <person name="De Meyer S.E."/>
        </authorList>
    </citation>
    <scope>NUCLEOTIDE SEQUENCE [LARGE SCALE GENOMIC DNA]</scope>
    <source>
        <strain evidence="4 5">ICMP 19430</strain>
    </source>
</reference>
<feature type="domain" description="3-hydroxyacyl-CoA dehydrogenase NAD binding" evidence="3">
    <location>
        <begin position="41"/>
        <end position="219"/>
    </location>
</feature>
<dbReference type="NCBIfam" id="NF006124">
    <property type="entry name" value="PRK08268.1"/>
    <property type="match status" value="1"/>
</dbReference>
<dbReference type="EMBL" id="SNVI01000005">
    <property type="protein sequence ID" value="TFE37455.1"/>
    <property type="molecule type" value="Genomic_DNA"/>
</dbReference>
<dbReference type="SUPFAM" id="SSF51735">
    <property type="entry name" value="NAD(P)-binding Rossmann-fold domains"/>
    <property type="match status" value="1"/>
</dbReference>
<dbReference type="GO" id="GO:0006631">
    <property type="term" value="P:fatty acid metabolic process"/>
    <property type="evidence" value="ECO:0007669"/>
    <property type="project" value="InterPro"/>
</dbReference>